<dbReference type="InterPro" id="IPR029526">
    <property type="entry name" value="PGBD"/>
</dbReference>
<accession>A0AAV8ZJ08</accession>
<dbReference type="Pfam" id="PF13843">
    <property type="entry name" value="DDE_Tnp_1_7"/>
    <property type="match status" value="1"/>
</dbReference>
<dbReference type="PANTHER" id="PTHR47272">
    <property type="entry name" value="DDE_TNP_1_7 DOMAIN-CONTAINING PROTEIN"/>
    <property type="match status" value="1"/>
</dbReference>
<evidence type="ECO:0000313" key="3">
    <source>
        <dbReference type="Proteomes" id="UP001162162"/>
    </source>
</evidence>
<organism evidence="2 3">
    <name type="scientific">Aromia moschata</name>
    <dbReference type="NCBI Taxonomy" id="1265417"/>
    <lineage>
        <taxon>Eukaryota</taxon>
        <taxon>Metazoa</taxon>
        <taxon>Ecdysozoa</taxon>
        <taxon>Arthropoda</taxon>
        <taxon>Hexapoda</taxon>
        <taxon>Insecta</taxon>
        <taxon>Pterygota</taxon>
        <taxon>Neoptera</taxon>
        <taxon>Endopterygota</taxon>
        <taxon>Coleoptera</taxon>
        <taxon>Polyphaga</taxon>
        <taxon>Cucujiformia</taxon>
        <taxon>Chrysomeloidea</taxon>
        <taxon>Cerambycidae</taxon>
        <taxon>Cerambycinae</taxon>
        <taxon>Callichromatini</taxon>
        <taxon>Aromia</taxon>
    </lineage>
</organism>
<proteinExistence type="predicted"/>
<keyword evidence="3" id="KW-1185">Reference proteome</keyword>
<gene>
    <name evidence="2" type="ORF">NQ318_018955</name>
</gene>
<evidence type="ECO:0000259" key="1">
    <source>
        <dbReference type="Pfam" id="PF13843"/>
    </source>
</evidence>
<protein>
    <recommendedName>
        <fullName evidence="1">PiggyBac transposable element-derived protein domain-containing protein</fullName>
    </recommendedName>
</protein>
<dbReference type="PANTHER" id="PTHR47272:SF1">
    <property type="entry name" value="PIGGYBAC TRANSPOSABLE ELEMENT-DERIVED PROTEIN 3-LIKE"/>
    <property type="match status" value="1"/>
</dbReference>
<sequence>MASRKKAVLGKRYNPDIGRDAEALLQIFEELSDIDLSDDEEGDVENYHSEPVVETVRVGADKVGPRTIETEEVIFDDAATDDEDDLPLSELAKRIENSKEKAVVTSKENIKWSRTHFQNLNIDWNESEKPEPEALNPLHYFQKYLDESQFEQMATFTNIYAHQQDIIVKPTHTAEIKALFGLHIAAGCLKFPKTRLFWDRALQINLFRETMSRDRFFQLRSNLHCVNNLEIPDNNTDRLIKVRPLYDGIRRRCLELDLEQNLCIDEQIVPFRGRLSIKQYVKGKPTPWGVKIFLLCGRSGIAYDFLIYQGSTTPLSPENLKSFGLGASVVLHLSERIEKEGHLLFYDNYFSSYPLLEILRTKKNICSWNCPNKQIWESSFVRGQGTKTEG</sequence>
<name>A0AAV8ZJ08_9CUCU</name>
<comment type="caution">
    <text evidence="2">The sequence shown here is derived from an EMBL/GenBank/DDBJ whole genome shotgun (WGS) entry which is preliminary data.</text>
</comment>
<feature type="domain" description="PiggyBac transposable element-derived protein" evidence="1">
    <location>
        <begin position="136"/>
        <end position="364"/>
    </location>
</feature>
<dbReference type="AlphaFoldDB" id="A0AAV8ZJ08"/>
<reference evidence="2" key="1">
    <citation type="journal article" date="2023" name="Insect Mol. Biol.">
        <title>Genome sequencing provides insights into the evolution of gene families encoding plant cell wall-degrading enzymes in longhorned beetles.</title>
        <authorList>
            <person name="Shin N.R."/>
            <person name="Okamura Y."/>
            <person name="Kirsch R."/>
            <person name="Pauchet Y."/>
        </authorList>
    </citation>
    <scope>NUCLEOTIDE SEQUENCE</scope>
    <source>
        <strain evidence="2">AMC_N1</strain>
    </source>
</reference>
<dbReference type="Proteomes" id="UP001162162">
    <property type="component" value="Unassembled WGS sequence"/>
</dbReference>
<evidence type="ECO:0000313" key="2">
    <source>
        <dbReference type="EMBL" id="KAJ8963472.1"/>
    </source>
</evidence>
<dbReference type="EMBL" id="JAPWTK010000001">
    <property type="protein sequence ID" value="KAJ8963472.1"/>
    <property type="molecule type" value="Genomic_DNA"/>
</dbReference>